<name>A0A0A9B985_ARUDO</name>
<dbReference type="EMBL" id="GBRH01237376">
    <property type="protein sequence ID" value="JAD60519.1"/>
    <property type="molecule type" value="Transcribed_RNA"/>
</dbReference>
<accession>A0A0A9B985</accession>
<evidence type="ECO:0000313" key="1">
    <source>
        <dbReference type="EMBL" id="JAD60519.1"/>
    </source>
</evidence>
<sequence>MVYILSTFEIMFV</sequence>
<proteinExistence type="predicted"/>
<reference evidence="1" key="2">
    <citation type="journal article" date="2015" name="Data Brief">
        <title>Shoot transcriptome of the giant reed, Arundo donax.</title>
        <authorList>
            <person name="Barrero R.A."/>
            <person name="Guerrero F.D."/>
            <person name="Moolhuijzen P."/>
            <person name="Goolsby J.A."/>
            <person name="Tidwell J."/>
            <person name="Bellgard S.E."/>
            <person name="Bellgard M.I."/>
        </authorList>
    </citation>
    <scope>NUCLEOTIDE SEQUENCE</scope>
    <source>
        <tissue evidence="1">Shoot tissue taken approximately 20 cm above the soil surface</tissue>
    </source>
</reference>
<reference evidence="1" key="1">
    <citation type="submission" date="2014-09" db="EMBL/GenBank/DDBJ databases">
        <authorList>
            <person name="Magalhaes I.L.F."/>
            <person name="Oliveira U."/>
            <person name="Santos F.R."/>
            <person name="Vidigal T.H.D.A."/>
            <person name="Brescovit A.D."/>
            <person name="Santos A.J."/>
        </authorList>
    </citation>
    <scope>NUCLEOTIDE SEQUENCE</scope>
    <source>
        <tissue evidence="1">Shoot tissue taken approximately 20 cm above the soil surface</tissue>
    </source>
</reference>
<organism evidence="1">
    <name type="scientific">Arundo donax</name>
    <name type="common">Giant reed</name>
    <name type="synonym">Donax arundinaceus</name>
    <dbReference type="NCBI Taxonomy" id="35708"/>
    <lineage>
        <taxon>Eukaryota</taxon>
        <taxon>Viridiplantae</taxon>
        <taxon>Streptophyta</taxon>
        <taxon>Embryophyta</taxon>
        <taxon>Tracheophyta</taxon>
        <taxon>Spermatophyta</taxon>
        <taxon>Magnoliopsida</taxon>
        <taxon>Liliopsida</taxon>
        <taxon>Poales</taxon>
        <taxon>Poaceae</taxon>
        <taxon>PACMAD clade</taxon>
        <taxon>Arundinoideae</taxon>
        <taxon>Arundineae</taxon>
        <taxon>Arundo</taxon>
    </lineage>
</organism>
<protein>
    <submittedName>
        <fullName evidence="1">Uncharacterized protein</fullName>
    </submittedName>
</protein>